<dbReference type="RefSeq" id="WP_277925164.1">
    <property type="nucleotide sequence ID" value="NZ_JACJTT010000001.1"/>
</dbReference>
<reference evidence="1" key="1">
    <citation type="submission" date="2017-04" db="EMBL/GenBank/DDBJ databases">
        <title>Genome deletions in a multicellular cyanobacterial endosymbiont for morphological adaptation in marine diatoms.</title>
        <authorList>
            <person name="Wang Y."/>
            <person name="Gao H."/>
            <person name="Li R."/>
            <person name="Xu X."/>
        </authorList>
    </citation>
    <scope>NUCLEOTIDE SEQUENCE</scope>
    <source>
        <strain evidence="1">FACHB 800</strain>
    </source>
</reference>
<protein>
    <submittedName>
        <fullName evidence="1">Uncharacterized protein</fullName>
    </submittedName>
</protein>
<dbReference type="AlphaFoldDB" id="A0A975T475"/>
<evidence type="ECO:0000313" key="1">
    <source>
        <dbReference type="EMBL" id="QXE21832.1"/>
    </source>
</evidence>
<dbReference type="Proteomes" id="UP000683511">
    <property type="component" value="Chromosome"/>
</dbReference>
<name>A0A975T475_9NOST</name>
<organism evidence="1 2">
    <name type="scientific">Richelia sinica FACHB-800</name>
    <dbReference type="NCBI Taxonomy" id="1357546"/>
    <lineage>
        <taxon>Bacteria</taxon>
        <taxon>Bacillati</taxon>
        <taxon>Cyanobacteriota</taxon>
        <taxon>Cyanophyceae</taxon>
        <taxon>Nostocales</taxon>
        <taxon>Nostocaceae</taxon>
        <taxon>Richelia</taxon>
    </lineage>
</organism>
<sequence length="41" mass="4730">MLATYDYPTRLWGGLGKGLLNVLVLFANWYKKPSWEILIST</sequence>
<dbReference type="EMBL" id="CP021056">
    <property type="protein sequence ID" value="QXE21832.1"/>
    <property type="molecule type" value="Genomic_DNA"/>
</dbReference>
<keyword evidence="2" id="KW-1185">Reference proteome</keyword>
<accession>A0A975T475</accession>
<gene>
    <name evidence="1" type="ORF">B6N60_00510</name>
</gene>
<dbReference type="KEGG" id="rsin:B6N60_00510"/>
<proteinExistence type="predicted"/>
<evidence type="ECO:0000313" key="2">
    <source>
        <dbReference type="Proteomes" id="UP000683511"/>
    </source>
</evidence>